<dbReference type="AlphaFoldDB" id="A0A0F8YXB6"/>
<dbReference type="SUPFAM" id="SSF53756">
    <property type="entry name" value="UDP-Glycosyltransferase/glycogen phosphorylase"/>
    <property type="match status" value="1"/>
</dbReference>
<dbReference type="GO" id="GO:0005992">
    <property type="term" value="P:trehalose biosynthetic process"/>
    <property type="evidence" value="ECO:0007669"/>
    <property type="project" value="InterPro"/>
</dbReference>
<feature type="non-terminal residue" evidence="1">
    <location>
        <position position="345"/>
    </location>
</feature>
<feature type="non-terminal residue" evidence="1">
    <location>
        <position position="1"/>
    </location>
</feature>
<name>A0A0F8YXB6_9ZZZZ</name>
<dbReference type="Gene3D" id="3.40.50.2000">
    <property type="entry name" value="Glycogen Phosphorylase B"/>
    <property type="match status" value="1"/>
</dbReference>
<comment type="caution">
    <text evidence="1">The sequence shown here is derived from an EMBL/GenBank/DDBJ whole genome shotgun (WGS) entry which is preliminary data.</text>
</comment>
<dbReference type="Pfam" id="PF00982">
    <property type="entry name" value="Glyco_transf_20"/>
    <property type="match status" value="1"/>
</dbReference>
<protein>
    <submittedName>
        <fullName evidence="1">Uncharacterized protein</fullName>
    </submittedName>
</protein>
<reference evidence="1" key="1">
    <citation type="journal article" date="2015" name="Nature">
        <title>Complex archaea that bridge the gap between prokaryotes and eukaryotes.</title>
        <authorList>
            <person name="Spang A."/>
            <person name="Saw J.H."/>
            <person name="Jorgensen S.L."/>
            <person name="Zaremba-Niedzwiedzka K."/>
            <person name="Martijn J."/>
            <person name="Lind A.E."/>
            <person name="van Eijk R."/>
            <person name="Schleper C."/>
            <person name="Guy L."/>
            <person name="Ettema T.J."/>
        </authorList>
    </citation>
    <scope>NUCLEOTIDE SEQUENCE</scope>
</reference>
<dbReference type="GO" id="GO:0003824">
    <property type="term" value="F:catalytic activity"/>
    <property type="evidence" value="ECO:0007669"/>
    <property type="project" value="InterPro"/>
</dbReference>
<dbReference type="InterPro" id="IPR001830">
    <property type="entry name" value="Glyco_trans_20"/>
</dbReference>
<sequence>ANTDPFVKGKGGLGIVPPEQRIFTIANMNQVVVNISVAEREVVVGGGARSQCLHENTMLIDEIVYGGTGEKRATELREGAANAAQHLSLVKNQAIRLLETARVSQLERMNMVDTMMWGMPDDQDRLPGIYEHANRLVPAFDWGSINEAYRAWKTISNEIVSAGAKATRYSKYSLPGGTQYGEVLLTLPDIGTTIASRKLEKELDEAVKEMEAIEGLQRGQTDNPENPTNSTAYTVAFAKAHRITMELEELTGVVGGRRKGFRSGHWAQANVVVHMRLSEHADADGKGVLVLSETAGAAKELGEAIIINVNNQEEIVEALEEALAMPEEEQIERNRTMQKRLQRYN</sequence>
<gene>
    <name evidence="1" type="ORF">LCGC14_3102760</name>
</gene>
<accession>A0A0F8YXB6</accession>
<dbReference type="EMBL" id="LAZR01066913">
    <property type="protein sequence ID" value="KKK52651.1"/>
    <property type="molecule type" value="Genomic_DNA"/>
</dbReference>
<organism evidence="1">
    <name type="scientific">marine sediment metagenome</name>
    <dbReference type="NCBI Taxonomy" id="412755"/>
    <lineage>
        <taxon>unclassified sequences</taxon>
        <taxon>metagenomes</taxon>
        <taxon>ecological metagenomes</taxon>
    </lineage>
</organism>
<evidence type="ECO:0000313" key="1">
    <source>
        <dbReference type="EMBL" id="KKK52651.1"/>
    </source>
</evidence>
<proteinExistence type="predicted"/>